<gene>
    <name evidence="3" type="ORF">NP493_933g00048</name>
</gene>
<reference evidence="3" key="1">
    <citation type="journal article" date="2023" name="Mol. Biol. Evol.">
        <title>Third-Generation Sequencing Reveals the Adaptive Role of the Epigenome in Three Deep-Sea Polychaetes.</title>
        <authorList>
            <person name="Perez M."/>
            <person name="Aroh O."/>
            <person name="Sun Y."/>
            <person name="Lan Y."/>
            <person name="Juniper S.K."/>
            <person name="Young C.R."/>
            <person name="Angers B."/>
            <person name="Qian P.Y."/>
        </authorList>
    </citation>
    <scope>NUCLEOTIDE SEQUENCE</scope>
    <source>
        <strain evidence="3">R07B-5</strain>
    </source>
</reference>
<evidence type="ECO:0000313" key="3">
    <source>
        <dbReference type="EMBL" id="KAK2172749.1"/>
    </source>
</evidence>
<keyword evidence="2" id="KW-0812">Transmembrane</keyword>
<keyword evidence="2" id="KW-1133">Transmembrane helix</keyword>
<evidence type="ECO:0000313" key="4">
    <source>
        <dbReference type="Proteomes" id="UP001209878"/>
    </source>
</evidence>
<dbReference type="Proteomes" id="UP001209878">
    <property type="component" value="Unassembled WGS sequence"/>
</dbReference>
<dbReference type="EMBL" id="JAODUO010000932">
    <property type="protein sequence ID" value="KAK2172749.1"/>
    <property type="molecule type" value="Genomic_DNA"/>
</dbReference>
<dbReference type="AlphaFoldDB" id="A0AAD9NMN4"/>
<feature type="region of interest" description="Disordered" evidence="1">
    <location>
        <begin position="1"/>
        <end position="32"/>
    </location>
</feature>
<accession>A0AAD9NMN4</accession>
<evidence type="ECO:0000256" key="2">
    <source>
        <dbReference type="SAM" id="Phobius"/>
    </source>
</evidence>
<protein>
    <submittedName>
        <fullName evidence="3">Uncharacterized protein</fullName>
    </submittedName>
</protein>
<organism evidence="3 4">
    <name type="scientific">Ridgeia piscesae</name>
    <name type="common">Tubeworm</name>
    <dbReference type="NCBI Taxonomy" id="27915"/>
    <lineage>
        <taxon>Eukaryota</taxon>
        <taxon>Metazoa</taxon>
        <taxon>Spiralia</taxon>
        <taxon>Lophotrochozoa</taxon>
        <taxon>Annelida</taxon>
        <taxon>Polychaeta</taxon>
        <taxon>Sedentaria</taxon>
        <taxon>Canalipalpata</taxon>
        <taxon>Sabellida</taxon>
        <taxon>Siboglinidae</taxon>
        <taxon>Ridgeia</taxon>
    </lineage>
</organism>
<keyword evidence="4" id="KW-1185">Reference proteome</keyword>
<feature type="region of interest" description="Disordered" evidence="1">
    <location>
        <begin position="135"/>
        <end position="213"/>
    </location>
</feature>
<feature type="compositionally biased region" description="Basic and acidic residues" evidence="1">
    <location>
        <begin position="186"/>
        <end position="212"/>
    </location>
</feature>
<name>A0AAD9NMN4_RIDPI</name>
<feature type="transmembrane region" description="Helical" evidence="2">
    <location>
        <begin position="34"/>
        <end position="57"/>
    </location>
</feature>
<proteinExistence type="predicted"/>
<feature type="region of interest" description="Disordered" evidence="1">
    <location>
        <begin position="61"/>
        <end position="98"/>
    </location>
</feature>
<keyword evidence="2" id="KW-0472">Membrane</keyword>
<evidence type="ECO:0000256" key="1">
    <source>
        <dbReference type="SAM" id="MobiDB-lite"/>
    </source>
</evidence>
<sequence>MATTAILNPSTSESPSAPPEQREQVEDENGNSGVAIGVPTGIAVVSLAAIVVAVFIYKRKQSPDEKDPTPSTIAPSVEPETQQRRAKHHGYVNTNNARRDTNMSTWNVSEVDYVNTGHVDGDYDYVHPDKYIHRDEAGGDGPTNTTCASDGHPGRGDVVDTGNGYVNTGGDGHVKTRDNSYVNTRGESDVNTRGESDVNTRGESDVNTRGESDVNTDVTDIAYVDMSGTDTHDATSYIIYENVRVLQCHELSNPVESFHQNDTQPHYELMTPPTSAYQTIGPTEPSVDDCDVLPRNEEYEVFNFV</sequence>
<comment type="caution">
    <text evidence="3">The sequence shown here is derived from an EMBL/GenBank/DDBJ whole genome shotgun (WGS) entry which is preliminary data.</text>
</comment>